<dbReference type="EMBL" id="JAUSTU010000036">
    <property type="protein sequence ID" value="MDQ0157749.1"/>
    <property type="molecule type" value="Genomic_DNA"/>
</dbReference>
<organism evidence="2 3">
    <name type="scientific">Anoxybacillus andreesenii</name>
    <dbReference type="NCBI Taxonomy" id="1325932"/>
    <lineage>
        <taxon>Bacteria</taxon>
        <taxon>Bacillati</taxon>
        <taxon>Bacillota</taxon>
        <taxon>Bacilli</taxon>
        <taxon>Bacillales</taxon>
        <taxon>Anoxybacillaceae</taxon>
        <taxon>Anoxybacillus</taxon>
    </lineage>
</organism>
<dbReference type="InterPro" id="IPR051554">
    <property type="entry name" value="Acetyltransferase_Eis"/>
</dbReference>
<evidence type="ECO:0000313" key="3">
    <source>
        <dbReference type="Proteomes" id="UP001231362"/>
    </source>
</evidence>
<accession>A0ABT9V9V7</accession>
<dbReference type="PROSITE" id="PS51186">
    <property type="entry name" value="GNAT"/>
    <property type="match status" value="1"/>
</dbReference>
<name>A0ABT9V9V7_9BACL</name>
<dbReference type="PANTHER" id="PTHR37817">
    <property type="entry name" value="N-ACETYLTRANSFERASE EIS"/>
    <property type="match status" value="1"/>
</dbReference>
<dbReference type="InterPro" id="IPR000182">
    <property type="entry name" value="GNAT_dom"/>
</dbReference>
<reference evidence="2 3" key="1">
    <citation type="submission" date="2023-07" db="EMBL/GenBank/DDBJ databases">
        <title>Genomic Encyclopedia of Type Strains, Phase IV (KMG-IV): sequencing the most valuable type-strain genomes for metagenomic binning, comparative biology and taxonomic classification.</title>
        <authorList>
            <person name="Goeker M."/>
        </authorList>
    </citation>
    <scope>NUCLEOTIDE SEQUENCE [LARGE SCALE GENOMIC DNA]</scope>
    <source>
        <strain evidence="2 3">DSM 23948</strain>
    </source>
</reference>
<dbReference type="RefSeq" id="WP_307152194.1">
    <property type="nucleotide sequence ID" value="NZ_JAUSTU010000036.1"/>
</dbReference>
<proteinExistence type="predicted"/>
<evidence type="ECO:0000313" key="2">
    <source>
        <dbReference type="EMBL" id="MDQ0157749.1"/>
    </source>
</evidence>
<comment type="caution">
    <text evidence="2">The sequence shown here is derived from an EMBL/GenBank/DDBJ whole genome shotgun (WGS) entry which is preliminary data.</text>
</comment>
<dbReference type="Gene3D" id="3.40.630.30">
    <property type="match status" value="2"/>
</dbReference>
<sequence>MSSLIRKLEESDIPSFVEIAINAYPGTMQNTPEFKERLSTIITTQQEKEKSIEFYGIFREGKLVGGMRIHYFKMNLYSKMIEVGGVGLVAVDLLHKKEKVAKDLISYFIQHFVNRDASLVALYPFRPDFYKKMGFGYGTKINHYQIEPSSFPARGSKEGLVFLNQMHKELVKECYNQYAYSTHGMMLKSDHDVETMFKHPDNKMVGYLNGDKLEGYLLFSFKKMSDTNFVHNNASSLFSV</sequence>
<protein>
    <submittedName>
        <fullName evidence="2">Acetyltransferase</fullName>
    </submittedName>
</protein>
<gene>
    <name evidence="2" type="ORF">J2S07_004097</name>
</gene>
<dbReference type="InterPro" id="IPR016181">
    <property type="entry name" value="Acyl_CoA_acyltransferase"/>
</dbReference>
<evidence type="ECO:0000259" key="1">
    <source>
        <dbReference type="PROSITE" id="PS51186"/>
    </source>
</evidence>
<dbReference type="Pfam" id="PF13527">
    <property type="entry name" value="Acetyltransf_9"/>
    <property type="match status" value="1"/>
</dbReference>
<dbReference type="PANTHER" id="PTHR37817:SF1">
    <property type="entry name" value="N-ACETYLTRANSFERASE EIS"/>
    <property type="match status" value="1"/>
</dbReference>
<dbReference type="SUPFAM" id="SSF55729">
    <property type="entry name" value="Acyl-CoA N-acyltransferases (Nat)"/>
    <property type="match status" value="1"/>
</dbReference>
<keyword evidence="3" id="KW-1185">Reference proteome</keyword>
<feature type="domain" description="N-acetyltransferase" evidence="1">
    <location>
        <begin position="3"/>
        <end position="154"/>
    </location>
</feature>
<dbReference type="Proteomes" id="UP001231362">
    <property type="component" value="Unassembled WGS sequence"/>
</dbReference>